<proteinExistence type="predicted"/>
<dbReference type="Proteomes" id="UP000189796">
    <property type="component" value="Chromosome I"/>
</dbReference>
<protein>
    <recommendedName>
        <fullName evidence="4">Tat (Twin-arginine translocation) pathway signal sequence</fullName>
    </recommendedName>
</protein>
<name>A0A1M5K0L6_9BRAD</name>
<dbReference type="InterPro" id="IPR006311">
    <property type="entry name" value="TAT_signal"/>
</dbReference>
<gene>
    <name evidence="2" type="ORF">SAMN05443248_1632</name>
</gene>
<dbReference type="AlphaFoldDB" id="A0A1M5K0L6"/>
<feature type="region of interest" description="Disordered" evidence="1">
    <location>
        <begin position="1"/>
        <end position="22"/>
    </location>
</feature>
<reference evidence="2 3" key="1">
    <citation type="submission" date="2016-11" db="EMBL/GenBank/DDBJ databases">
        <authorList>
            <person name="Jaros S."/>
            <person name="Januszkiewicz K."/>
            <person name="Wedrychowicz H."/>
        </authorList>
    </citation>
    <scope>NUCLEOTIDE SEQUENCE [LARGE SCALE GENOMIC DNA]</scope>
    <source>
        <strain evidence="2 3">GAS138</strain>
    </source>
</reference>
<sequence length="113" mass="11222">MAKATRMHSMPPIDTPISQNDAPSRRHFLTQAAGVAAGGTVLALATVSPGQVLASPAGAAAAPNTILTLIADHRAATAASAAAMNHYSRNGGVDSGGSAPRRPALRGGDRSGN</sequence>
<dbReference type="PROSITE" id="PS51318">
    <property type="entry name" value="TAT"/>
    <property type="match status" value="1"/>
</dbReference>
<evidence type="ECO:0008006" key="4">
    <source>
        <dbReference type="Google" id="ProtNLM"/>
    </source>
</evidence>
<evidence type="ECO:0000313" key="2">
    <source>
        <dbReference type="EMBL" id="SHG46070.1"/>
    </source>
</evidence>
<feature type="region of interest" description="Disordered" evidence="1">
    <location>
        <begin position="87"/>
        <end position="113"/>
    </location>
</feature>
<evidence type="ECO:0000313" key="3">
    <source>
        <dbReference type="Proteomes" id="UP000189796"/>
    </source>
</evidence>
<organism evidence="2 3">
    <name type="scientific">Bradyrhizobium erythrophlei</name>
    <dbReference type="NCBI Taxonomy" id="1437360"/>
    <lineage>
        <taxon>Bacteria</taxon>
        <taxon>Pseudomonadati</taxon>
        <taxon>Pseudomonadota</taxon>
        <taxon>Alphaproteobacteria</taxon>
        <taxon>Hyphomicrobiales</taxon>
        <taxon>Nitrobacteraceae</taxon>
        <taxon>Bradyrhizobium</taxon>
    </lineage>
</organism>
<dbReference type="EMBL" id="LT670817">
    <property type="protein sequence ID" value="SHG46070.1"/>
    <property type="molecule type" value="Genomic_DNA"/>
</dbReference>
<evidence type="ECO:0000256" key="1">
    <source>
        <dbReference type="SAM" id="MobiDB-lite"/>
    </source>
</evidence>
<accession>A0A1M5K0L6</accession>